<dbReference type="GO" id="GO:0032259">
    <property type="term" value="P:methylation"/>
    <property type="evidence" value="ECO:0007669"/>
    <property type="project" value="UniProtKB-KW"/>
</dbReference>
<geneLocation type="plasmid" evidence="2">
    <name>pR1SE2</name>
</geneLocation>
<accession>A0A220SXM0</accession>
<evidence type="ECO:0000313" key="2">
    <source>
        <dbReference type="EMBL" id="ASK38180.1"/>
    </source>
</evidence>
<feature type="region of interest" description="Disordered" evidence="1">
    <location>
        <begin position="44"/>
        <end position="73"/>
    </location>
</feature>
<evidence type="ECO:0000256" key="1">
    <source>
        <dbReference type="SAM" id="MobiDB-lite"/>
    </source>
</evidence>
<dbReference type="EMBL" id="KX906370">
    <property type="protein sequence ID" value="ASK38180.1"/>
    <property type="molecule type" value="Genomic_DNA"/>
</dbReference>
<dbReference type="AlphaFoldDB" id="A0A220SXM0"/>
<keyword evidence="2" id="KW-0614">Plasmid</keyword>
<dbReference type="RefSeq" id="WP_088901315.1">
    <property type="nucleotide sequence ID" value="NZ_JAXGGM010000012.1"/>
</dbReference>
<name>A0A220SXM0_9EURY</name>
<keyword evidence="2" id="KW-0808">Transferase</keyword>
<keyword evidence="2" id="KW-0489">Methyltransferase</keyword>
<sequence>MSTDDTTSTTVDGTSMAFVANKKKDSWRTPPALYEPIAEAVDGIDLDPCAGPPGDRLELPGDAEPADDLPPTDIADRNVMPWEDGLSIQWNTDDVFVNPAFSEVGKWLAMAVGAWMAGDANRVFFVTAANTGTLSWYHRWIASFASVTYFTGPRQNYIDPETGELASGVSFNTAVSVFGTIPESLAKYWKQEGDLVVRPWNAGGIVEDGGGP</sequence>
<reference evidence="2" key="1">
    <citation type="submission" date="2016-09" db="EMBL/GenBank/DDBJ databases">
        <title>A plasmid goes viral.</title>
        <authorList>
            <person name="Erdmann S."/>
            <person name="Tschitschko B."/>
            <person name="Cavicchioli R."/>
        </authorList>
    </citation>
    <scope>NUCLEOTIDE SEQUENCE</scope>
    <source>
        <strain evidence="2">HLS1</strain>
        <plasmid evidence="2">pR1SE2</plasmid>
    </source>
</reference>
<dbReference type="GO" id="GO:0008168">
    <property type="term" value="F:methyltransferase activity"/>
    <property type="evidence" value="ECO:0007669"/>
    <property type="project" value="UniProtKB-KW"/>
</dbReference>
<protein>
    <submittedName>
        <fullName evidence="2">DNA N-6-adenine-methyltransferase (Dam)</fullName>
    </submittedName>
</protein>
<proteinExistence type="predicted"/>
<dbReference type="OrthoDB" id="206305at2157"/>
<organism evidence="2">
    <name type="scientific">Halorubrum lacusprofundi</name>
    <dbReference type="NCBI Taxonomy" id="2247"/>
    <lineage>
        <taxon>Archaea</taxon>
        <taxon>Methanobacteriati</taxon>
        <taxon>Methanobacteriota</taxon>
        <taxon>Stenosarchaea group</taxon>
        <taxon>Halobacteria</taxon>
        <taxon>Halobacteriales</taxon>
        <taxon>Haloferacaceae</taxon>
        <taxon>Halorubrum</taxon>
    </lineage>
</organism>